<dbReference type="CDD" id="cd08830">
    <property type="entry name" value="ArfGap_ArfGap1"/>
    <property type="match status" value="1"/>
</dbReference>
<dbReference type="AlphaFoldDB" id="A0A0K8UW97"/>
<evidence type="ECO:0000256" key="2">
    <source>
        <dbReference type="ARBA" id="ARBA00004555"/>
    </source>
</evidence>
<dbReference type="GO" id="GO:0005096">
    <property type="term" value="F:GTPase activator activity"/>
    <property type="evidence" value="ECO:0007669"/>
    <property type="project" value="UniProtKB-KW"/>
</dbReference>
<accession>A0A0K8UW97</accession>
<evidence type="ECO:0000256" key="17">
    <source>
        <dbReference type="ARBA" id="ARBA00081514"/>
    </source>
</evidence>
<evidence type="ECO:0000256" key="6">
    <source>
        <dbReference type="ARBA" id="ARBA00022553"/>
    </source>
</evidence>
<evidence type="ECO:0000256" key="18">
    <source>
        <dbReference type="PROSITE-ProRule" id="PRU00288"/>
    </source>
</evidence>
<keyword evidence="13" id="KW-0333">Golgi apparatus</keyword>
<dbReference type="InterPro" id="IPR038508">
    <property type="entry name" value="ArfGAP_dom_sf"/>
</dbReference>
<evidence type="ECO:0000259" key="20">
    <source>
        <dbReference type="PROSITE" id="PS50115"/>
    </source>
</evidence>
<feature type="region of interest" description="Disordered" evidence="19">
    <location>
        <begin position="360"/>
        <end position="400"/>
    </location>
</feature>
<organism evidence="21">
    <name type="scientific">Bactrocera latifrons</name>
    <name type="common">Malaysian fruit fly</name>
    <name type="synonym">Chaetodacus latifrons</name>
    <dbReference type="NCBI Taxonomy" id="174628"/>
    <lineage>
        <taxon>Eukaryota</taxon>
        <taxon>Metazoa</taxon>
        <taxon>Ecdysozoa</taxon>
        <taxon>Arthropoda</taxon>
        <taxon>Hexapoda</taxon>
        <taxon>Insecta</taxon>
        <taxon>Pterygota</taxon>
        <taxon>Neoptera</taxon>
        <taxon>Endopterygota</taxon>
        <taxon>Diptera</taxon>
        <taxon>Brachycera</taxon>
        <taxon>Muscomorpha</taxon>
        <taxon>Tephritoidea</taxon>
        <taxon>Tephritidae</taxon>
        <taxon>Bactrocera</taxon>
        <taxon>Bactrocera</taxon>
    </lineage>
</organism>
<keyword evidence="5" id="KW-0963">Cytoplasm</keyword>
<dbReference type="SMART" id="SM00105">
    <property type="entry name" value="ArfGap"/>
    <property type="match status" value="1"/>
</dbReference>
<keyword evidence="9" id="KW-0862">Zinc</keyword>
<evidence type="ECO:0000313" key="21">
    <source>
        <dbReference type="EMBL" id="JAI30959.1"/>
    </source>
</evidence>
<evidence type="ECO:0000256" key="12">
    <source>
        <dbReference type="ARBA" id="ARBA00022990"/>
    </source>
</evidence>
<keyword evidence="4" id="KW-0343">GTPase activation</keyword>
<evidence type="ECO:0000256" key="8">
    <source>
        <dbReference type="ARBA" id="ARBA00022771"/>
    </source>
</evidence>
<evidence type="ECO:0000256" key="9">
    <source>
        <dbReference type="ARBA" id="ARBA00022833"/>
    </source>
</evidence>
<evidence type="ECO:0000256" key="3">
    <source>
        <dbReference type="ARBA" id="ARBA00022448"/>
    </source>
</evidence>
<evidence type="ECO:0000256" key="13">
    <source>
        <dbReference type="ARBA" id="ARBA00023034"/>
    </source>
</evidence>
<keyword evidence="12" id="KW-0007">Acetylation</keyword>
<keyword evidence="6" id="KW-0597">Phosphoprotein</keyword>
<evidence type="ECO:0000256" key="1">
    <source>
        <dbReference type="ARBA" id="ARBA00004496"/>
    </source>
</evidence>
<keyword evidence="11" id="KW-0653">Protein transport</keyword>
<dbReference type="EMBL" id="GDHF01021355">
    <property type="protein sequence ID" value="JAI30959.1"/>
    <property type="molecule type" value="Transcribed_RNA"/>
</dbReference>
<evidence type="ECO:0000256" key="4">
    <source>
        <dbReference type="ARBA" id="ARBA00022468"/>
    </source>
</evidence>
<keyword evidence="8 18" id="KW-0863">Zinc-finger</keyword>
<dbReference type="PANTHER" id="PTHR46395">
    <property type="entry name" value="ADP-RIBOSYLATION FACTOR GTPASE-ACTIVATING PROTEIN 1"/>
    <property type="match status" value="1"/>
</dbReference>
<gene>
    <name evidence="21" type="primary">Arfgap1_1</name>
    <name evidence="21" type="ORF">c1_g2_i6</name>
</gene>
<feature type="region of interest" description="Disordered" evidence="19">
    <location>
        <begin position="190"/>
        <end position="227"/>
    </location>
</feature>
<feature type="region of interest" description="Disordered" evidence="19">
    <location>
        <begin position="286"/>
        <end position="332"/>
    </location>
</feature>
<evidence type="ECO:0000256" key="16">
    <source>
        <dbReference type="ARBA" id="ARBA00077418"/>
    </source>
</evidence>
<feature type="compositionally biased region" description="Polar residues" evidence="19">
    <location>
        <begin position="360"/>
        <end position="387"/>
    </location>
</feature>
<comment type="function">
    <text evidence="14">GTPase-activating protein (GAP) for the ADP ribosylation factor 1 (ARF1). Involved in membrane trafficking and /or vesicle transport. Promotes hydrolysis of the ARF1-bound GTP and thus, is required for the dissociation of coat proteins from Golgi-derived membranes and vesicles, a prerequisite for vesicle's fusion with target compartment. Probably regulates ARF1-mediated transport via its interaction with the KDELR proteins and TMED2. Overexpression induces the redistribution of the entire Golgi complex to the endoplasmic reticulum, as when ARF1 is deactivated. Its activity is stimulated by phosphoinosides and inhibited by phosphatidylcholine.</text>
</comment>
<feature type="domain" description="Arf-GAP" evidence="20">
    <location>
        <begin position="7"/>
        <end position="124"/>
    </location>
</feature>
<evidence type="ECO:0000256" key="15">
    <source>
        <dbReference type="ARBA" id="ARBA00071258"/>
    </source>
</evidence>
<evidence type="ECO:0000256" key="19">
    <source>
        <dbReference type="SAM" id="MobiDB-lite"/>
    </source>
</evidence>
<keyword evidence="3" id="KW-0813">Transport</keyword>
<dbReference type="PROSITE" id="PS50115">
    <property type="entry name" value="ARFGAP"/>
    <property type="match status" value="1"/>
</dbReference>
<dbReference type="Gene3D" id="1.10.220.150">
    <property type="entry name" value="Arf GTPase activating protein"/>
    <property type="match status" value="1"/>
</dbReference>
<evidence type="ECO:0000256" key="7">
    <source>
        <dbReference type="ARBA" id="ARBA00022723"/>
    </source>
</evidence>
<evidence type="ECO:0000256" key="14">
    <source>
        <dbReference type="ARBA" id="ARBA00058112"/>
    </source>
</evidence>
<dbReference type="PANTHER" id="PTHR46395:SF1">
    <property type="entry name" value="ADP-RIBOSYLATION FACTOR GTPASE-ACTIVATING PROTEIN 1"/>
    <property type="match status" value="1"/>
</dbReference>
<feature type="compositionally biased region" description="Basic and acidic residues" evidence="19">
    <location>
        <begin position="190"/>
        <end position="200"/>
    </location>
</feature>
<dbReference type="GO" id="GO:0015031">
    <property type="term" value="P:protein transport"/>
    <property type="evidence" value="ECO:0007669"/>
    <property type="project" value="UniProtKB-KW"/>
</dbReference>
<evidence type="ECO:0000256" key="5">
    <source>
        <dbReference type="ARBA" id="ARBA00022490"/>
    </source>
</evidence>
<comment type="subcellular location">
    <subcellularLocation>
        <location evidence="1">Cytoplasm</location>
    </subcellularLocation>
    <subcellularLocation>
        <location evidence="2">Golgi apparatus</location>
    </subcellularLocation>
</comment>
<dbReference type="InterPro" id="IPR037278">
    <property type="entry name" value="ARFGAP/RecO"/>
</dbReference>
<keyword evidence="7" id="KW-0479">Metal-binding</keyword>
<sequence length="400" mass="44093">MASPRTRRVLQELKPKDENSKCFECGTHNPQWVSVTYGIWICLECSGKHRGLGVHISFVRSVTMDKWKDIELEKMKVGGNSKAREFFEDHPDWDDRSPITQRYNSKVAALYRDKISTLAQGKSWDLQEAQGRISATTNYFGDKNINYTSHSKSSGSEGGYQTESNTGCGNITNNYQQFNTPEFKEQKEEFFERRKMENASRPDNLPPSQGGKYSGFGYSRDPPSKTQSQEIIDSTLSSLASGWSLFSAGASKIASTAKEKAVTTVSLASSKVTDIGKRGWNNIGGSNVASNQFNPNGNNSGSNDNSYQRSHSVGGDGDWDWGDSSSKPTITQSNSYHQQLGEMNDNNWSGYESVGYQSAYQQPKTTGVGPGTTSVKKNTSKSANTGKATEEDAAWDLLLN</sequence>
<dbReference type="GO" id="GO:0030100">
    <property type="term" value="P:regulation of endocytosis"/>
    <property type="evidence" value="ECO:0007669"/>
    <property type="project" value="TreeGrafter"/>
</dbReference>
<evidence type="ECO:0000256" key="10">
    <source>
        <dbReference type="ARBA" id="ARBA00022892"/>
    </source>
</evidence>
<reference evidence="21" key="1">
    <citation type="submission" date="2015-06" db="EMBL/GenBank/DDBJ databases">
        <authorList>
            <person name="Hoefler B.C."/>
            <person name="Straight P.D."/>
        </authorList>
    </citation>
    <scope>NUCLEOTIDE SEQUENCE</scope>
</reference>
<dbReference type="GO" id="GO:0032012">
    <property type="term" value="P:regulation of ARF protein signal transduction"/>
    <property type="evidence" value="ECO:0007669"/>
    <property type="project" value="TreeGrafter"/>
</dbReference>
<proteinExistence type="predicted"/>
<dbReference type="SUPFAM" id="SSF57863">
    <property type="entry name" value="ArfGap/RecO-like zinc finger"/>
    <property type="match status" value="1"/>
</dbReference>
<dbReference type="GO" id="GO:0000139">
    <property type="term" value="C:Golgi membrane"/>
    <property type="evidence" value="ECO:0007669"/>
    <property type="project" value="TreeGrafter"/>
</dbReference>
<dbReference type="PRINTS" id="PR00405">
    <property type="entry name" value="REVINTRACTNG"/>
</dbReference>
<dbReference type="GO" id="GO:0008270">
    <property type="term" value="F:zinc ion binding"/>
    <property type="evidence" value="ECO:0007669"/>
    <property type="project" value="UniProtKB-KW"/>
</dbReference>
<keyword evidence="10" id="KW-0931">ER-Golgi transport</keyword>
<name>A0A0K8UW97_BACLA</name>
<feature type="compositionally biased region" description="Low complexity" evidence="19">
    <location>
        <begin position="290"/>
        <end position="306"/>
    </location>
</feature>
<dbReference type="FunFam" id="1.10.220.150:FF:000008">
    <property type="entry name" value="ADP-ribosylation factor GTPase activating protein 1"/>
    <property type="match status" value="1"/>
</dbReference>
<dbReference type="OrthoDB" id="983479at2759"/>
<protein>
    <recommendedName>
        <fullName evidence="15">ADP-ribosylation factor GTPase-activating protein 1</fullName>
    </recommendedName>
    <alternativeName>
        <fullName evidence="17">ADP-ribosylation factor 1 GTPase-activating protein</fullName>
    </alternativeName>
    <alternativeName>
        <fullName evidence="16">ARF1-directed GTPase-activating protein</fullName>
    </alternativeName>
</protein>
<dbReference type="Pfam" id="PF01412">
    <property type="entry name" value="ArfGap"/>
    <property type="match status" value="1"/>
</dbReference>
<dbReference type="InterPro" id="IPR001164">
    <property type="entry name" value="ArfGAP_dom"/>
</dbReference>
<evidence type="ECO:0000256" key="11">
    <source>
        <dbReference type="ARBA" id="ARBA00022927"/>
    </source>
</evidence>
<dbReference type="GO" id="GO:0016192">
    <property type="term" value="P:vesicle-mediated transport"/>
    <property type="evidence" value="ECO:0007669"/>
    <property type="project" value="UniProtKB-KW"/>
</dbReference>